<name>A0A8H9LGY0_9ACTN</name>
<sequence>MPARRITALATAFTLSAASLGLWAAGGFSAQAATLPTPDHTVVVVFENHAYSQVVGTSSAPYINSLKSGGANLTAFTPRPIPASPTTSPCSPDRRRASPTTPATRPASARRPTWRRN</sequence>
<keyword evidence="2" id="KW-0732">Signal</keyword>
<comment type="caution">
    <text evidence="3">The sequence shown here is derived from an EMBL/GenBank/DDBJ whole genome shotgun (WGS) entry which is preliminary data.</text>
</comment>
<feature type="compositionally biased region" description="Low complexity" evidence="1">
    <location>
        <begin position="98"/>
        <end position="111"/>
    </location>
</feature>
<reference evidence="3" key="2">
    <citation type="submission" date="2020-09" db="EMBL/GenBank/DDBJ databases">
        <authorList>
            <person name="Sun Q."/>
            <person name="Zhou Y."/>
        </authorList>
    </citation>
    <scope>NUCLEOTIDE SEQUENCE</scope>
    <source>
        <strain evidence="3">CGMCC 4.7138</strain>
    </source>
</reference>
<reference evidence="3" key="1">
    <citation type="journal article" date="2014" name="Int. J. Syst. Evol. Microbiol.">
        <title>Complete genome sequence of Corynebacterium casei LMG S-19264T (=DSM 44701T), isolated from a smear-ripened cheese.</title>
        <authorList>
            <consortium name="US DOE Joint Genome Institute (JGI-PGF)"/>
            <person name="Walter F."/>
            <person name="Albersmeier A."/>
            <person name="Kalinowski J."/>
            <person name="Ruckert C."/>
        </authorList>
    </citation>
    <scope>NUCLEOTIDE SEQUENCE</scope>
    <source>
        <strain evidence="3">CGMCC 4.7138</strain>
    </source>
</reference>
<evidence type="ECO:0000256" key="2">
    <source>
        <dbReference type="SAM" id="SignalP"/>
    </source>
</evidence>
<keyword evidence="4" id="KW-1185">Reference proteome</keyword>
<evidence type="ECO:0008006" key="5">
    <source>
        <dbReference type="Google" id="ProtNLM"/>
    </source>
</evidence>
<dbReference type="Proteomes" id="UP000653480">
    <property type="component" value="Unassembled WGS sequence"/>
</dbReference>
<accession>A0A8H9LGY0</accession>
<feature type="region of interest" description="Disordered" evidence="1">
    <location>
        <begin position="74"/>
        <end position="117"/>
    </location>
</feature>
<evidence type="ECO:0000313" key="4">
    <source>
        <dbReference type="Proteomes" id="UP000653480"/>
    </source>
</evidence>
<dbReference type="EMBL" id="BMMN01000017">
    <property type="protein sequence ID" value="GGO28555.1"/>
    <property type="molecule type" value="Genomic_DNA"/>
</dbReference>
<evidence type="ECO:0000256" key="1">
    <source>
        <dbReference type="SAM" id="MobiDB-lite"/>
    </source>
</evidence>
<feature type="signal peptide" evidence="2">
    <location>
        <begin position="1"/>
        <end position="24"/>
    </location>
</feature>
<evidence type="ECO:0000313" key="3">
    <source>
        <dbReference type="EMBL" id="GGO28555.1"/>
    </source>
</evidence>
<protein>
    <recommendedName>
        <fullName evidence="5">Acid phosphatase</fullName>
    </recommendedName>
</protein>
<organism evidence="3 4">
    <name type="scientific">Microbispora bryophytorum</name>
    <dbReference type="NCBI Taxonomy" id="1460882"/>
    <lineage>
        <taxon>Bacteria</taxon>
        <taxon>Bacillati</taxon>
        <taxon>Actinomycetota</taxon>
        <taxon>Actinomycetes</taxon>
        <taxon>Streptosporangiales</taxon>
        <taxon>Streptosporangiaceae</taxon>
        <taxon>Microbispora</taxon>
    </lineage>
</organism>
<feature type="chain" id="PRO_5038511655" description="Acid phosphatase" evidence="2">
    <location>
        <begin position="25"/>
        <end position="117"/>
    </location>
</feature>
<proteinExistence type="predicted"/>
<dbReference type="AlphaFoldDB" id="A0A8H9LGY0"/>
<gene>
    <name evidence="3" type="ORF">GCM10011574_63120</name>
</gene>